<reference evidence="6" key="1">
    <citation type="submission" date="2019-10" db="EMBL/GenBank/DDBJ databases">
        <title>Complete genome sequence of Corynebacterium urogenitalis DSM 108747, isolated from the genital tract of a cow.</title>
        <authorList>
            <person name="Ruckert C."/>
            <person name="Ballas P."/>
            <person name="Wagener K."/>
            <person name="Drillich M."/>
            <person name="Kaempfer P."/>
            <person name="Busse H.-J."/>
            <person name="Ehling-Schulz M."/>
        </authorList>
    </citation>
    <scope>NUCLEOTIDE SEQUENCE [LARGE SCALE GENOMIC DNA]</scope>
    <source>
        <strain evidence="6">LMM 1652</strain>
    </source>
</reference>
<dbReference type="Gene3D" id="3.20.20.80">
    <property type="entry name" value="Glycosidases"/>
    <property type="match status" value="1"/>
</dbReference>
<dbReference type="InterPro" id="IPR002053">
    <property type="entry name" value="Glyco_hydro_25"/>
</dbReference>
<keyword evidence="3 5" id="KW-0326">Glycosidase</keyword>
<gene>
    <name evidence="5" type="primary">acm</name>
    <name evidence="5" type="ORF">CUROG_00760</name>
</gene>
<organism evidence="5 6">
    <name type="scientific">Corynebacterium urogenitale</name>
    <dbReference type="NCBI Taxonomy" id="2487892"/>
    <lineage>
        <taxon>Bacteria</taxon>
        <taxon>Bacillati</taxon>
        <taxon>Actinomycetota</taxon>
        <taxon>Actinomycetes</taxon>
        <taxon>Mycobacteriales</taxon>
        <taxon>Corynebacteriaceae</taxon>
        <taxon>Corynebacterium</taxon>
    </lineage>
</organism>
<dbReference type="InterPro" id="IPR018077">
    <property type="entry name" value="Glyco_hydro_fam25_subgr"/>
</dbReference>
<proteinExistence type="inferred from homology"/>
<keyword evidence="2 5" id="KW-0378">Hydrolase</keyword>
<dbReference type="GO" id="GO:0016998">
    <property type="term" value="P:cell wall macromolecule catabolic process"/>
    <property type="evidence" value="ECO:0007669"/>
    <property type="project" value="InterPro"/>
</dbReference>
<feature type="region of interest" description="Disordered" evidence="4">
    <location>
        <begin position="434"/>
        <end position="490"/>
    </location>
</feature>
<evidence type="ECO:0000256" key="2">
    <source>
        <dbReference type="ARBA" id="ARBA00022801"/>
    </source>
</evidence>
<evidence type="ECO:0000256" key="3">
    <source>
        <dbReference type="ARBA" id="ARBA00023295"/>
    </source>
</evidence>
<dbReference type="PROSITE" id="PS51904">
    <property type="entry name" value="GLYCOSYL_HYDROL_F25_2"/>
    <property type="match status" value="1"/>
</dbReference>
<dbReference type="EC" id="3.2.1.17" evidence="5"/>
<feature type="compositionally biased region" description="Low complexity" evidence="4">
    <location>
        <begin position="458"/>
        <end position="484"/>
    </location>
</feature>
<dbReference type="EMBL" id="CP045032">
    <property type="protein sequence ID" value="QFQ01556.1"/>
    <property type="molecule type" value="Genomic_DNA"/>
</dbReference>
<dbReference type="GO" id="GO:0016052">
    <property type="term" value="P:carbohydrate catabolic process"/>
    <property type="evidence" value="ECO:0007669"/>
    <property type="project" value="TreeGrafter"/>
</dbReference>
<dbReference type="InterPro" id="IPR017853">
    <property type="entry name" value="GH"/>
</dbReference>
<evidence type="ECO:0000313" key="6">
    <source>
        <dbReference type="Proteomes" id="UP000326711"/>
    </source>
</evidence>
<protein>
    <submittedName>
        <fullName evidence="5">Lysozyme M1</fullName>
        <ecNumber evidence="5">3.2.1.17</ecNumber>
    </submittedName>
</protein>
<dbReference type="AlphaFoldDB" id="A0A5J6Z3F1"/>
<dbReference type="SUPFAM" id="SSF51445">
    <property type="entry name" value="(Trans)glycosidases"/>
    <property type="match status" value="1"/>
</dbReference>
<dbReference type="RefSeq" id="WP_151902045.1">
    <property type="nucleotide sequence ID" value="NZ_CP045032.1"/>
</dbReference>
<evidence type="ECO:0000256" key="4">
    <source>
        <dbReference type="SAM" id="MobiDB-lite"/>
    </source>
</evidence>
<evidence type="ECO:0000313" key="5">
    <source>
        <dbReference type="EMBL" id="QFQ01556.1"/>
    </source>
</evidence>
<evidence type="ECO:0000256" key="1">
    <source>
        <dbReference type="ARBA" id="ARBA00010646"/>
    </source>
</evidence>
<dbReference type="KEGG" id="cuo:CUROG_00760"/>
<dbReference type="SMART" id="SM00641">
    <property type="entry name" value="Glyco_25"/>
    <property type="match status" value="1"/>
</dbReference>
<accession>A0A5J6Z3F1</accession>
<dbReference type="GO" id="GO:0003796">
    <property type="term" value="F:lysozyme activity"/>
    <property type="evidence" value="ECO:0007669"/>
    <property type="project" value="UniProtKB-EC"/>
</dbReference>
<dbReference type="OrthoDB" id="287365at2"/>
<keyword evidence="6" id="KW-1185">Reference proteome</keyword>
<dbReference type="GO" id="GO:0009253">
    <property type="term" value="P:peptidoglycan catabolic process"/>
    <property type="evidence" value="ECO:0007669"/>
    <property type="project" value="InterPro"/>
</dbReference>
<dbReference type="CDD" id="cd00599">
    <property type="entry name" value="GH25_muramidase"/>
    <property type="match status" value="1"/>
</dbReference>
<dbReference type="PANTHER" id="PTHR34135:SF2">
    <property type="entry name" value="LYSOZYME"/>
    <property type="match status" value="1"/>
</dbReference>
<comment type="similarity">
    <text evidence="1">Belongs to the glycosyl hydrolase 25 family.</text>
</comment>
<dbReference type="Pfam" id="PF01183">
    <property type="entry name" value="Glyco_hydro_25"/>
    <property type="match status" value="1"/>
</dbReference>
<sequence length="490" mass="50146" precursor="true">MLSLPRRRRARTTAPARITAAALIGSAATVAALVATDVIPVPSWALDGIDVASHQHPGNAAIDWTAVKASGQDFAFIKASEGTGYINPYFADDSQKAQQAGVMPGSYHYAKPQLGTGRAEARYYAAALATGSQPSLPPVLDLEETGGLNTTQLQDWVRDFVDEIRKLTGRDPIMYTSPGFWQSYMGNTTEFSELPLWLAYWSSTPPTDLPGGWDYITFWQYSETGTVNGVRGTVDLNKYYGDDAQLQALAQGSPSGTLVGEINNILAPIQGAGEIEAGVANQIEAATGINVPLTTDFLMLLLGVAGGRIGPEVILDQGAAQFEGLANDPEAAAGSLTAAAPEGGNGSVAGAQQVLSAIMAITGALRDLNASGKEVPIDALTALVGNSGEVNVGQLLGILQTFGGTQNWSAKLENGEVPADPNALQQLSEAAGDVNAAPAGTPLPPEAVQSALAGMTQGAPGAPAGDGAAAPAPGAPEAPSADAGFGTPGQ</sequence>
<dbReference type="Proteomes" id="UP000326711">
    <property type="component" value="Chromosome"/>
</dbReference>
<name>A0A5J6Z3F1_9CORY</name>
<dbReference type="PANTHER" id="PTHR34135">
    <property type="entry name" value="LYSOZYME"/>
    <property type="match status" value="1"/>
</dbReference>